<evidence type="ECO:0000256" key="2">
    <source>
        <dbReference type="ARBA" id="ARBA00024341"/>
    </source>
</evidence>
<comment type="function">
    <text evidence="4">May be involved in cooperative interactions with calmodulins or calmodulin-like proteins. Recruits calmodulin proteins to microtubules, thus being a potential scaffold in cellular signaling and trafficking. May associate with nucleic acids and regulate gene expression at the transcriptional or post-transcriptional level.</text>
</comment>
<dbReference type="OrthoDB" id="776767at2759"/>
<dbReference type="Pfam" id="PF00612">
    <property type="entry name" value="IQ"/>
    <property type="match status" value="2"/>
</dbReference>
<reference evidence="8" key="1">
    <citation type="submission" date="2025-08" db="UniProtKB">
        <authorList>
            <consortium name="RefSeq"/>
        </authorList>
    </citation>
    <scope>IDENTIFICATION</scope>
    <source>
        <strain evidence="8">OHB3-1</strain>
    </source>
</reference>
<evidence type="ECO:0000256" key="4">
    <source>
        <dbReference type="ARBA" id="ARBA00045534"/>
    </source>
</evidence>
<accession>A0A6J1DZ03</accession>
<organism evidence="7 8">
    <name type="scientific">Momordica charantia</name>
    <name type="common">Bitter gourd</name>
    <name type="synonym">Balsam pear</name>
    <dbReference type="NCBI Taxonomy" id="3673"/>
    <lineage>
        <taxon>Eukaryota</taxon>
        <taxon>Viridiplantae</taxon>
        <taxon>Streptophyta</taxon>
        <taxon>Embryophyta</taxon>
        <taxon>Tracheophyta</taxon>
        <taxon>Spermatophyta</taxon>
        <taxon>Magnoliopsida</taxon>
        <taxon>eudicotyledons</taxon>
        <taxon>Gunneridae</taxon>
        <taxon>Pentapetalae</taxon>
        <taxon>rosids</taxon>
        <taxon>fabids</taxon>
        <taxon>Cucurbitales</taxon>
        <taxon>Cucurbitaceae</taxon>
        <taxon>Momordiceae</taxon>
        <taxon>Momordica</taxon>
    </lineage>
</organism>
<evidence type="ECO:0000313" key="7">
    <source>
        <dbReference type="Proteomes" id="UP000504603"/>
    </source>
</evidence>
<dbReference type="SMART" id="SM00015">
    <property type="entry name" value="IQ"/>
    <property type="match status" value="2"/>
</dbReference>
<feature type="compositionally biased region" description="Low complexity" evidence="5">
    <location>
        <begin position="285"/>
        <end position="301"/>
    </location>
</feature>
<keyword evidence="7" id="KW-1185">Reference proteome</keyword>
<feature type="compositionally biased region" description="Polar residues" evidence="5">
    <location>
        <begin position="315"/>
        <end position="327"/>
    </location>
</feature>
<dbReference type="InterPro" id="IPR000048">
    <property type="entry name" value="IQ_motif_EF-hand-BS"/>
</dbReference>
<dbReference type="InterPro" id="IPR025064">
    <property type="entry name" value="DUF4005"/>
</dbReference>
<comment type="subunit">
    <text evidence="3">Binds to multiple calmodulin (CaM) in the presence of Ca(2+) and CaM-like proteins.</text>
</comment>
<evidence type="ECO:0000256" key="1">
    <source>
        <dbReference type="ARBA" id="ARBA00022860"/>
    </source>
</evidence>
<dbReference type="Gene3D" id="1.20.5.190">
    <property type="match status" value="1"/>
</dbReference>
<dbReference type="Proteomes" id="UP000504603">
    <property type="component" value="Unplaced"/>
</dbReference>
<feature type="compositionally biased region" description="Pro residues" evidence="5">
    <location>
        <begin position="59"/>
        <end position="70"/>
    </location>
</feature>
<feature type="region of interest" description="Disordered" evidence="5">
    <location>
        <begin position="450"/>
        <end position="474"/>
    </location>
</feature>
<dbReference type="KEGG" id="mcha:111024365"/>
<keyword evidence="1" id="KW-0112">Calmodulin-binding</keyword>
<dbReference type="AlphaFoldDB" id="A0A6J1DZ03"/>
<dbReference type="Pfam" id="PF13178">
    <property type="entry name" value="DUF4005"/>
    <property type="match status" value="1"/>
</dbReference>
<dbReference type="SUPFAM" id="SSF52540">
    <property type="entry name" value="P-loop containing nucleoside triphosphate hydrolases"/>
    <property type="match status" value="1"/>
</dbReference>
<feature type="compositionally biased region" description="Basic and acidic residues" evidence="5">
    <location>
        <begin position="24"/>
        <end position="34"/>
    </location>
</feature>
<evidence type="ECO:0000313" key="8">
    <source>
        <dbReference type="RefSeq" id="XP_022157711.1"/>
    </source>
</evidence>
<evidence type="ECO:0000256" key="5">
    <source>
        <dbReference type="SAM" id="MobiDB-lite"/>
    </source>
</evidence>
<evidence type="ECO:0000259" key="6">
    <source>
        <dbReference type="Pfam" id="PF13178"/>
    </source>
</evidence>
<name>A0A6J1DZ03_MOMCH</name>
<dbReference type="PANTHER" id="PTHR32295:SF6">
    <property type="entry name" value="PROTEIN IQ-DOMAIN 18"/>
    <property type="match status" value="1"/>
</dbReference>
<sequence length="474" mass="53415">MGKNGGSSSSSSWLSAVKRAFRSPTKDNENDHQKGREKRRWIFRKPTNNHCPEPVAGLQPPPPQPPPPAFLEPVQPTRLARSGLDRYRHAAVVIQTAFRGYLARRALRALKGVVKLQAVVRGHNVRKQANTTLQCMQALLRLQAHALDHRSRLSQRKSVCSSREGSSVADDWDERPHTVEEVKAMLQHRRDAALSRDNVLSHSFSQQMIWRSGKSPSIGNQMELDEGPKWLDQWMANKPWETRARASIDHRPQPLKTLEIDTSRPYSYLAPENLYRMNYQTGQQHHPSQRSNSLSSSSPLHRAPHHHHQYPITPSPSKTRPIQQVRSASPRCSREDRNSHHITSQTPSLRSKHHSTSNNVGSGGTSLPNYMAATESTKARVRSQSAPRQRPGTPERERAGTARKRLSYPVPPDPYSRMVGCGVYGNNMRSPSFKSACGRYGGLEERSNYSSCYTESHGGEVSPSSTADLRRWLR</sequence>
<dbReference type="GeneID" id="111024365"/>
<evidence type="ECO:0000256" key="3">
    <source>
        <dbReference type="ARBA" id="ARBA00024378"/>
    </source>
</evidence>
<dbReference type="PROSITE" id="PS50096">
    <property type="entry name" value="IQ"/>
    <property type="match status" value="2"/>
</dbReference>
<proteinExistence type="inferred from homology"/>
<dbReference type="InterPro" id="IPR027417">
    <property type="entry name" value="P-loop_NTPase"/>
</dbReference>
<comment type="similarity">
    <text evidence="2">Belongs to the IQD family.</text>
</comment>
<feature type="region of interest" description="Disordered" evidence="5">
    <location>
        <begin position="281"/>
        <end position="411"/>
    </location>
</feature>
<feature type="region of interest" description="Disordered" evidence="5">
    <location>
        <begin position="1"/>
        <end position="71"/>
    </location>
</feature>
<dbReference type="CDD" id="cd23767">
    <property type="entry name" value="IQCD"/>
    <property type="match status" value="1"/>
</dbReference>
<feature type="domain" description="DUF4005" evidence="6">
    <location>
        <begin position="329"/>
        <end position="429"/>
    </location>
</feature>
<gene>
    <name evidence="8" type="primary">LOC111024365</name>
</gene>
<protein>
    <submittedName>
        <fullName evidence="8">Protein IQ-DOMAIN 1-like</fullName>
    </submittedName>
</protein>
<dbReference type="RefSeq" id="XP_022157711.1">
    <property type="nucleotide sequence ID" value="XM_022302019.1"/>
</dbReference>
<dbReference type="GO" id="GO:0005516">
    <property type="term" value="F:calmodulin binding"/>
    <property type="evidence" value="ECO:0007669"/>
    <property type="project" value="UniProtKB-KW"/>
</dbReference>
<dbReference type="PANTHER" id="PTHR32295">
    <property type="entry name" value="IQ-DOMAIN 5-RELATED"/>
    <property type="match status" value="1"/>
</dbReference>